<sequence length="137" mass="15117">MEKLENLVGRLEKVASAVQKGSKLVFDTAEEDEVIKNPFDDYIEANFPPLIAAAAKVPEKLRTLTGLYEDVVKAEGKILAMALVCQKPTTDELKKIYEPVGAVINKLLKVIPFKSEPIYNEGKAIEEAAKTANWITV</sequence>
<dbReference type="InterPro" id="IPR001837">
    <property type="entry name" value="Adenylate_cyclase-assoc_CAP"/>
</dbReference>
<dbReference type="GO" id="GO:0007015">
    <property type="term" value="P:actin filament organization"/>
    <property type="evidence" value="ECO:0007669"/>
    <property type="project" value="TreeGrafter"/>
</dbReference>
<accession>A0A5J4QJC9</accession>
<comment type="caution">
    <text evidence="2">The sequence shown here is derived from an EMBL/GenBank/DDBJ whole genome shotgun (WGS) entry which is preliminary data.</text>
</comment>
<dbReference type="GO" id="GO:0019933">
    <property type="term" value="P:cAMP-mediated signaling"/>
    <property type="evidence" value="ECO:0007669"/>
    <property type="project" value="TreeGrafter"/>
</dbReference>
<dbReference type="EMBL" id="SNRW01045488">
    <property type="protein sequence ID" value="KAA6320623.1"/>
    <property type="molecule type" value="Genomic_DNA"/>
</dbReference>
<proteinExistence type="predicted"/>
<organism evidence="2 3">
    <name type="scientific">Streblomastix strix</name>
    <dbReference type="NCBI Taxonomy" id="222440"/>
    <lineage>
        <taxon>Eukaryota</taxon>
        <taxon>Metamonada</taxon>
        <taxon>Preaxostyla</taxon>
        <taxon>Oxymonadida</taxon>
        <taxon>Streblomastigidae</taxon>
        <taxon>Streblomastix</taxon>
    </lineage>
</organism>
<feature type="domain" description="CAP N-terminal" evidence="1">
    <location>
        <begin position="39"/>
        <end position="137"/>
    </location>
</feature>
<dbReference type="InterPro" id="IPR053950">
    <property type="entry name" value="CAP_N"/>
</dbReference>
<dbReference type="SUPFAM" id="SSF101278">
    <property type="entry name" value="N-terminal domain of adenylylcyclase associated protein, CAP"/>
    <property type="match status" value="1"/>
</dbReference>
<dbReference type="GO" id="GO:0003779">
    <property type="term" value="F:actin binding"/>
    <property type="evidence" value="ECO:0007669"/>
    <property type="project" value="InterPro"/>
</dbReference>
<dbReference type="PANTHER" id="PTHR10652">
    <property type="entry name" value="ADENYLYL CYCLASE-ASSOCIATED PROTEIN"/>
    <property type="match status" value="1"/>
</dbReference>
<evidence type="ECO:0000259" key="1">
    <source>
        <dbReference type="Pfam" id="PF21938"/>
    </source>
</evidence>
<dbReference type="PANTHER" id="PTHR10652:SF0">
    <property type="entry name" value="ADENYLYL CYCLASE-ASSOCIATED PROTEIN"/>
    <property type="match status" value="1"/>
</dbReference>
<dbReference type="Proteomes" id="UP000324800">
    <property type="component" value="Unassembled WGS sequence"/>
</dbReference>
<name>A0A5J4QJC9_9EUKA</name>
<gene>
    <name evidence="2" type="ORF">EZS28_054661</name>
</gene>
<dbReference type="GO" id="GO:0005737">
    <property type="term" value="C:cytoplasm"/>
    <property type="evidence" value="ECO:0007669"/>
    <property type="project" value="TreeGrafter"/>
</dbReference>
<evidence type="ECO:0000313" key="2">
    <source>
        <dbReference type="EMBL" id="KAA6320623.1"/>
    </source>
</evidence>
<dbReference type="Pfam" id="PF21938">
    <property type="entry name" value="CAP_N"/>
    <property type="match status" value="1"/>
</dbReference>
<dbReference type="AlphaFoldDB" id="A0A5J4QJC9"/>
<dbReference type="GO" id="GO:0008179">
    <property type="term" value="F:adenylate cyclase binding"/>
    <property type="evidence" value="ECO:0007669"/>
    <property type="project" value="TreeGrafter"/>
</dbReference>
<dbReference type="InterPro" id="IPR036222">
    <property type="entry name" value="CAP_N_sf"/>
</dbReference>
<evidence type="ECO:0000313" key="3">
    <source>
        <dbReference type="Proteomes" id="UP000324800"/>
    </source>
</evidence>
<dbReference type="Gene3D" id="1.25.40.330">
    <property type="entry name" value="Adenylate cyclase-associated CAP, N-terminal domain"/>
    <property type="match status" value="1"/>
</dbReference>
<feature type="non-terminal residue" evidence="2">
    <location>
        <position position="137"/>
    </location>
</feature>
<reference evidence="2 3" key="1">
    <citation type="submission" date="2019-03" db="EMBL/GenBank/DDBJ databases">
        <title>Single cell metagenomics reveals metabolic interactions within the superorganism composed of flagellate Streblomastix strix and complex community of Bacteroidetes bacteria on its surface.</title>
        <authorList>
            <person name="Treitli S.C."/>
            <person name="Kolisko M."/>
            <person name="Husnik F."/>
            <person name="Keeling P."/>
            <person name="Hampl V."/>
        </authorList>
    </citation>
    <scope>NUCLEOTIDE SEQUENCE [LARGE SCALE GENOMIC DNA]</scope>
    <source>
        <strain evidence="2">ST1C</strain>
    </source>
</reference>
<protein>
    <recommendedName>
        <fullName evidence="1">CAP N-terminal domain-containing protein</fullName>
    </recommendedName>
</protein>